<proteinExistence type="predicted"/>
<evidence type="ECO:0000313" key="2">
    <source>
        <dbReference type="EMBL" id="MEA5457077.1"/>
    </source>
</evidence>
<accession>A0ABU5TC14</accession>
<dbReference type="Proteomes" id="UP001304769">
    <property type="component" value="Unassembled WGS sequence"/>
</dbReference>
<dbReference type="Gene3D" id="2.70.98.10">
    <property type="match status" value="1"/>
</dbReference>
<protein>
    <recommendedName>
        <fullName evidence="4">Aldose epimerase</fullName>
    </recommendedName>
</protein>
<dbReference type="InterPro" id="IPR014718">
    <property type="entry name" value="GH-type_carb-bd"/>
</dbReference>
<evidence type="ECO:0008006" key="4">
    <source>
        <dbReference type="Google" id="ProtNLM"/>
    </source>
</evidence>
<gene>
    <name evidence="2" type="ORF">SPF06_20330</name>
</gene>
<feature type="region of interest" description="Disordered" evidence="1">
    <location>
        <begin position="1"/>
        <end position="30"/>
    </location>
</feature>
<evidence type="ECO:0000313" key="3">
    <source>
        <dbReference type="Proteomes" id="UP001304769"/>
    </source>
</evidence>
<feature type="region of interest" description="Disordered" evidence="1">
    <location>
        <begin position="207"/>
        <end position="252"/>
    </location>
</feature>
<dbReference type="SUPFAM" id="SSF74650">
    <property type="entry name" value="Galactose mutarotase-like"/>
    <property type="match status" value="1"/>
</dbReference>
<dbReference type="InterPro" id="IPR011013">
    <property type="entry name" value="Gal_mutarotase_sf_dom"/>
</dbReference>
<keyword evidence="3" id="KW-1185">Reference proteome</keyword>
<dbReference type="EMBL" id="JAYGGQ010000021">
    <property type="protein sequence ID" value="MEA5457077.1"/>
    <property type="molecule type" value="Genomic_DNA"/>
</dbReference>
<comment type="caution">
    <text evidence="2">The sequence shown here is derived from an EMBL/GenBank/DDBJ whole genome shotgun (WGS) entry which is preliminary data.</text>
</comment>
<name>A0ABU5TC14_9MICC</name>
<reference evidence="2 3" key="1">
    <citation type="submission" date="2023-12" db="EMBL/GenBank/DDBJ databases">
        <title>Sinomonas terricola sp. nov, isolated from litchi orchard soil in Guangdong, PR China.</title>
        <authorList>
            <person name="Jiaxin W."/>
            <person name="Yang Z."/>
            <person name="Honghui Z."/>
        </authorList>
    </citation>
    <scope>NUCLEOTIDE SEQUENCE [LARGE SCALE GENOMIC DNA]</scope>
    <source>
        <strain evidence="2 3">JGH33</strain>
    </source>
</reference>
<evidence type="ECO:0000256" key="1">
    <source>
        <dbReference type="SAM" id="MobiDB-lite"/>
    </source>
</evidence>
<dbReference type="RefSeq" id="WP_323280989.1">
    <property type="nucleotide sequence ID" value="NZ_JAYGGQ010000021.1"/>
</dbReference>
<feature type="compositionally biased region" description="Basic and acidic residues" evidence="1">
    <location>
        <begin position="1"/>
        <end position="11"/>
    </location>
</feature>
<dbReference type="Pfam" id="PF01263">
    <property type="entry name" value="Aldose_epim"/>
    <property type="match status" value="1"/>
</dbReference>
<sequence>MALGHMIKESQPRSGILGTPSAAATRRASATGRQYRISRGGSTAVVTELAATLRSFEVDGVRLSETFADDEVPPYAAGITLAPWANRIEDGRWTLDGTVQQLDITEPSLNNAIHGLLRHTGYELLDTAEDRVVLEAAVFPQQGYPFLVRHRVEYTIDDDGGLRVRQSLTNDSSRPAPFVLGAHPYLRPGDVETGELTLTLAETAAGPRAGGRYGMGNRSDALTRRRGISARAPPGAQPAHVEPSPLAFRRPD</sequence>
<organism evidence="2 3">
    <name type="scientific">Sinomonas terricola</name>
    <dbReference type="NCBI Taxonomy" id="3110330"/>
    <lineage>
        <taxon>Bacteria</taxon>
        <taxon>Bacillati</taxon>
        <taxon>Actinomycetota</taxon>
        <taxon>Actinomycetes</taxon>
        <taxon>Micrococcales</taxon>
        <taxon>Micrococcaceae</taxon>
        <taxon>Sinomonas</taxon>
    </lineage>
</organism>
<feature type="compositionally biased region" description="Low complexity" evidence="1">
    <location>
        <begin position="21"/>
        <end position="30"/>
    </location>
</feature>
<dbReference type="InterPro" id="IPR008183">
    <property type="entry name" value="Aldose_1/G6P_1-epimerase"/>
</dbReference>